<dbReference type="AlphaFoldDB" id="A0A7T7I2M0"/>
<feature type="region of interest" description="Disordered" evidence="1">
    <location>
        <begin position="1"/>
        <end position="32"/>
    </location>
</feature>
<sequence>MSFGPPPSTPPQPQWGPPPQQPPAPPRPGWARKRIVIPAAAALLLVGAGIGASGGEDSGKEASARPTVTVTAGAAELKADAEPAPEVTVTETVTETKTVTAKPSKKPEPKVATIPGEGTFVVGDDIKAGTYKTAGAEDSVIPNCYWARLKGTSGDFEDIITNGNVEGPTTITIAGSDGAFQSTGCKTWKKVG</sequence>
<dbReference type="Proteomes" id="UP000595636">
    <property type="component" value="Chromosome"/>
</dbReference>
<reference evidence="2 3" key="1">
    <citation type="submission" date="2020-12" db="EMBL/GenBank/DDBJ databases">
        <title>A novel species.</title>
        <authorList>
            <person name="Li K."/>
        </authorList>
    </citation>
    <scope>NUCLEOTIDE SEQUENCE [LARGE SCALE GENOMIC DNA]</scope>
    <source>
        <strain evidence="2 3">ZYC-3</strain>
    </source>
</reference>
<evidence type="ECO:0000313" key="3">
    <source>
        <dbReference type="Proteomes" id="UP000595636"/>
    </source>
</evidence>
<evidence type="ECO:0000256" key="1">
    <source>
        <dbReference type="SAM" id="MobiDB-lite"/>
    </source>
</evidence>
<dbReference type="EMBL" id="CP066831">
    <property type="protein sequence ID" value="QQM39802.1"/>
    <property type="molecule type" value="Genomic_DNA"/>
</dbReference>
<protein>
    <submittedName>
        <fullName evidence="2">Uncharacterized protein</fullName>
    </submittedName>
</protein>
<name>A0A7T7I2M0_9ACTN</name>
<organism evidence="2 3">
    <name type="scientific">Streptomyces liliifuscus</name>
    <dbReference type="NCBI Taxonomy" id="2797636"/>
    <lineage>
        <taxon>Bacteria</taxon>
        <taxon>Bacillati</taxon>
        <taxon>Actinomycetota</taxon>
        <taxon>Actinomycetes</taxon>
        <taxon>Kitasatosporales</taxon>
        <taxon>Streptomycetaceae</taxon>
        <taxon>Streptomyces</taxon>
    </lineage>
</organism>
<dbReference type="KEGG" id="slf:JEQ17_10195"/>
<evidence type="ECO:0000313" key="2">
    <source>
        <dbReference type="EMBL" id="QQM39802.1"/>
    </source>
</evidence>
<accession>A0A7T7I2M0</accession>
<proteinExistence type="predicted"/>
<dbReference type="RefSeq" id="WP_200394939.1">
    <property type="nucleotide sequence ID" value="NZ_CP066831.1"/>
</dbReference>
<gene>
    <name evidence="2" type="ORF">JEQ17_10195</name>
</gene>
<feature type="compositionally biased region" description="Pro residues" evidence="1">
    <location>
        <begin position="1"/>
        <end position="28"/>
    </location>
</feature>
<keyword evidence="3" id="KW-1185">Reference proteome</keyword>